<evidence type="ECO:0000256" key="2">
    <source>
        <dbReference type="ARBA" id="ARBA00022737"/>
    </source>
</evidence>
<dbReference type="WBParaSite" id="Gr19_v10_g13193.t1">
    <property type="protein sequence ID" value="Gr19_v10_g13193.t1"/>
    <property type="gene ID" value="Gr19_v10_g13193"/>
</dbReference>
<dbReference type="Proteomes" id="UP000887572">
    <property type="component" value="Unplaced"/>
</dbReference>
<accession>A0A914H152</accession>
<dbReference type="GO" id="GO:0012506">
    <property type="term" value="C:vesicle membrane"/>
    <property type="evidence" value="ECO:0007669"/>
    <property type="project" value="TreeGrafter"/>
</dbReference>
<dbReference type="AlphaFoldDB" id="A0A914H152"/>
<comment type="similarity">
    <text evidence="1">Belongs to the annexin family.</text>
</comment>
<dbReference type="GO" id="GO:0005544">
    <property type="term" value="F:calcium-dependent phospholipid binding"/>
    <property type="evidence" value="ECO:0007669"/>
    <property type="project" value="InterPro"/>
</dbReference>
<evidence type="ECO:0000256" key="1">
    <source>
        <dbReference type="ARBA" id="ARBA00007831"/>
    </source>
</evidence>
<proteinExistence type="inferred from homology"/>
<evidence type="ECO:0000313" key="4">
    <source>
        <dbReference type="Proteomes" id="UP000887572"/>
    </source>
</evidence>
<keyword evidence="4" id="KW-1185">Reference proteome</keyword>
<dbReference type="GO" id="GO:0001786">
    <property type="term" value="F:phosphatidylserine binding"/>
    <property type="evidence" value="ECO:0007669"/>
    <property type="project" value="TreeGrafter"/>
</dbReference>
<dbReference type="InterPro" id="IPR018502">
    <property type="entry name" value="Annexin_repeat"/>
</dbReference>
<name>A0A914H152_GLORO</name>
<dbReference type="GO" id="GO:0005737">
    <property type="term" value="C:cytoplasm"/>
    <property type="evidence" value="ECO:0007669"/>
    <property type="project" value="TreeGrafter"/>
</dbReference>
<dbReference type="PANTHER" id="PTHR10502">
    <property type="entry name" value="ANNEXIN"/>
    <property type="match status" value="1"/>
</dbReference>
<sequence>MPYTPAWPGVDVGIGQPRPGPRVKNLMAWGAKAGEIRRMDPKEEAKLEKEAEEINERLNEETFEEIIERIATLYYSQRCKLIQYYAKKFHGIDLVEELCAVHSTAANNDGVARALFDSLVESPSERDAKCLNRSINEFEGNEELLVEILLNRTSDELTAIGEAYKKTFGRQLTNDFCIVKSGKIGSLLNGLFKSDWLRRELRTDIEKAKKDALRLYEEGEAKISSEDGLFIKHLVEQHPNQLALFFDQYAKLTNRNIELAIKEQFGDLESNLLLIIVSFVRNGPLGEVAELLHKYLQFDCANERLLIHLVMAHSELDLGWILDEFKERFKIALADAINASQISPLLKLTFQKIIKGCRKWITSAIHNDIHFTSLPFTSLHSVVNIPEINWDQLVRSRDTILRPARPKFSLKNSPTLHLGGRDSHFHLRSCPSQMRLVELILLVRRCEDNEEENELLRVAVS</sequence>
<evidence type="ECO:0000313" key="5">
    <source>
        <dbReference type="WBParaSite" id="Gr19_v10_g13193.t1"/>
    </source>
</evidence>
<dbReference type="PROSITE" id="PS51897">
    <property type="entry name" value="ANNEXIN_2"/>
    <property type="match status" value="1"/>
</dbReference>
<dbReference type="GO" id="GO:0005886">
    <property type="term" value="C:plasma membrane"/>
    <property type="evidence" value="ECO:0007669"/>
    <property type="project" value="TreeGrafter"/>
</dbReference>
<dbReference type="GO" id="GO:0005509">
    <property type="term" value="F:calcium ion binding"/>
    <property type="evidence" value="ECO:0007669"/>
    <property type="project" value="InterPro"/>
</dbReference>
<dbReference type="Pfam" id="PF00191">
    <property type="entry name" value="Annexin"/>
    <property type="match status" value="1"/>
</dbReference>
<dbReference type="InterPro" id="IPR037104">
    <property type="entry name" value="Annexin_sf"/>
</dbReference>
<dbReference type="SUPFAM" id="SSF47874">
    <property type="entry name" value="Annexin"/>
    <property type="match status" value="1"/>
</dbReference>
<dbReference type="PRINTS" id="PR00196">
    <property type="entry name" value="ANNEXIN"/>
</dbReference>
<evidence type="ECO:0000256" key="3">
    <source>
        <dbReference type="ARBA" id="ARBA00023216"/>
    </source>
</evidence>
<dbReference type="PANTHER" id="PTHR10502:SF102">
    <property type="entry name" value="ANNEXIN B11"/>
    <property type="match status" value="1"/>
</dbReference>
<keyword evidence="3" id="KW-0041">Annexin</keyword>
<dbReference type="InterPro" id="IPR001464">
    <property type="entry name" value="Annexin"/>
</dbReference>
<protein>
    <submittedName>
        <fullName evidence="5">Annexin</fullName>
    </submittedName>
</protein>
<keyword evidence="2" id="KW-0677">Repeat</keyword>
<dbReference type="Gene3D" id="1.10.220.10">
    <property type="entry name" value="Annexin"/>
    <property type="match status" value="2"/>
</dbReference>
<organism evidence="4 5">
    <name type="scientific">Globodera rostochiensis</name>
    <name type="common">Golden nematode worm</name>
    <name type="synonym">Heterodera rostochiensis</name>
    <dbReference type="NCBI Taxonomy" id="31243"/>
    <lineage>
        <taxon>Eukaryota</taxon>
        <taxon>Metazoa</taxon>
        <taxon>Ecdysozoa</taxon>
        <taxon>Nematoda</taxon>
        <taxon>Chromadorea</taxon>
        <taxon>Rhabditida</taxon>
        <taxon>Tylenchina</taxon>
        <taxon>Tylenchomorpha</taxon>
        <taxon>Tylenchoidea</taxon>
        <taxon>Heteroderidae</taxon>
        <taxon>Heteroderinae</taxon>
        <taxon>Globodera</taxon>
    </lineage>
</organism>
<reference evidence="5" key="1">
    <citation type="submission" date="2022-11" db="UniProtKB">
        <authorList>
            <consortium name="WormBaseParasite"/>
        </authorList>
    </citation>
    <scope>IDENTIFICATION</scope>
</reference>
<dbReference type="GO" id="GO:0005634">
    <property type="term" value="C:nucleus"/>
    <property type="evidence" value="ECO:0007669"/>
    <property type="project" value="TreeGrafter"/>
</dbReference>